<keyword evidence="6" id="KW-1185">Reference proteome</keyword>
<dbReference type="Proteomes" id="UP001268256">
    <property type="component" value="Unassembled WGS sequence"/>
</dbReference>
<dbReference type="SUPFAM" id="SSF53335">
    <property type="entry name" value="S-adenosyl-L-methionine-dependent methyltransferases"/>
    <property type="match status" value="1"/>
</dbReference>
<evidence type="ECO:0000313" key="6">
    <source>
        <dbReference type="Proteomes" id="UP001268256"/>
    </source>
</evidence>
<proteinExistence type="inferred from homology"/>
<dbReference type="InterPro" id="IPR029063">
    <property type="entry name" value="SAM-dependent_MTases_sf"/>
</dbReference>
<evidence type="ECO:0000256" key="3">
    <source>
        <dbReference type="ARBA" id="ARBA00022691"/>
    </source>
</evidence>
<gene>
    <name evidence="5" type="ORF">RIF25_04995</name>
</gene>
<comment type="similarity">
    <text evidence="4">Belongs to the MT-A70-like family.</text>
</comment>
<dbReference type="RefSeq" id="WP_322877443.1">
    <property type="nucleotide sequence ID" value="NZ_JAVMIP010000003.1"/>
</dbReference>
<dbReference type="PANTHER" id="PTHR12829:SF7">
    <property type="entry name" value="N6-ADENOSINE-METHYLTRANSFERASE CATALYTIC SUBUNIT"/>
    <property type="match status" value="1"/>
</dbReference>
<comment type="caution">
    <text evidence="5">The sequence shown here is derived from an EMBL/GenBank/DDBJ whole genome shotgun (WGS) entry which is preliminary data.</text>
</comment>
<dbReference type="EMBL" id="JAVMIP010000003">
    <property type="protein sequence ID" value="MDS3860157.1"/>
    <property type="molecule type" value="Genomic_DNA"/>
</dbReference>
<protein>
    <submittedName>
        <fullName evidence="5">MT-A70 family methyltransferase</fullName>
    </submittedName>
</protein>
<dbReference type="PANTHER" id="PTHR12829">
    <property type="entry name" value="N6-ADENOSINE-METHYLTRANSFERASE"/>
    <property type="match status" value="1"/>
</dbReference>
<accession>A0AAE4JYV6</accession>
<keyword evidence="1 5" id="KW-0489">Methyltransferase</keyword>
<dbReference type="GO" id="GO:0032259">
    <property type="term" value="P:methylation"/>
    <property type="evidence" value="ECO:0007669"/>
    <property type="project" value="UniProtKB-KW"/>
</dbReference>
<organism evidence="5 6">
    <name type="scientific">Pseudocalidococcus azoricus BACA0444</name>
    <dbReference type="NCBI Taxonomy" id="2918990"/>
    <lineage>
        <taxon>Bacteria</taxon>
        <taxon>Bacillati</taxon>
        <taxon>Cyanobacteriota</taxon>
        <taxon>Cyanophyceae</taxon>
        <taxon>Acaryochloridales</taxon>
        <taxon>Thermosynechococcaceae</taxon>
        <taxon>Pseudocalidococcus</taxon>
        <taxon>Pseudocalidococcus azoricus</taxon>
    </lineage>
</organism>
<dbReference type="GO" id="GO:0008168">
    <property type="term" value="F:methyltransferase activity"/>
    <property type="evidence" value="ECO:0007669"/>
    <property type="project" value="UniProtKB-KW"/>
</dbReference>
<evidence type="ECO:0000313" key="5">
    <source>
        <dbReference type="EMBL" id="MDS3860157.1"/>
    </source>
</evidence>
<reference evidence="6" key="1">
    <citation type="submission" date="2023-07" db="EMBL/GenBank/DDBJ databases">
        <authorList>
            <person name="Luz R."/>
            <person name="Cordeiro R."/>
            <person name="Fonseca A."/>
            <person name="Goncalves V."/>
        </authorList>
    </citation>
    <scope>NUCLEOTIDE SEQUENCE [LARGE SCALE GENOMIC DNA]</scope>
    <source>
        <strain evidence="6">BACA0444</strain>
    </source>
</reference>
<evidence type="ECO:0000256" key="1">
    <source>
        <dbReference type="ARBA" id="ARBA00022603"/>
    </source>
</evidence>
<name>A0AAE4JYV6_9CYAN</name>
<sequence>MTKYSCIIADPPWAYSNRQNGAAAKHYPTMTAAQIKALPVSKLAERDCVLLLWATNPCLPNALDVIQAWGFTYKTAFPWIKLQNAESETLVYGTGYWIRGCSELILIASRGNAQAPRSSDLGILCSERFKHSRKPESLHDYAERNLPGPYLELFARETRPGWDSFGNELGSKSVSMPPNQGWQETKLIKGNRYKYRCWRDEQGRKRSKYLGKVQQEATA</sequence>
<evidence type="ECO:0000256" key="4">
    <source>
        <dbReference type="PROSITE-ProRule" id="PRU00489"/>
    </source>
</evidence>
<keyword evidence="3" id="KW-0949">S-adenosyl-L-methionine</keyword>
<dbReference type="InterPro" id="IPR007757">
    <property type="entry name" value="MT-A70-like"/>
</dbReference>
<dbReference type="Pfam" id="PF05063">
    <property type="entry name" value="MT-A70"/>
    <property type="match status" value="1"/>
</dbReference>
<dbReference type="AlphaFoldDB" id="A0AAE4JYV6"/>
<evidence type="ECO:0000256" key="2">
    <source>
        <dbReference type="ARBA" id="ARBA00022679"/>
    </source>
</evidence>
<keyword evidence="2" id="KW-0808">Transferase</keyword>
<dbReference type="PROSITE" id="PS51143">
    <property type="entry name" value="MT_A70"/>
    <property type="match status" value="1"/>
</dbReference>